<dbReference type="Pfam" id="PF01136">
    <property type="entry name" value="Peptidase_U32"/>
    <property type="match status" value="1"/>
</dbReference>
<dbReference type="EMBL" id="CP002364">
    <property type="protein sequence ID" value="ADW18957.1"/>
    <property type="molecule type" value="Genomic_DNA"/>
</dbReference>
<sequence>MTTTASPVAAPRPLELLAPAGTVPAFEAALREGADAVYVGAPGLNARALARDFTFGEIAAMTECAHDQGKKVYVAMNSLMKEGEVRQAVETLSRLARIGPDALILQDLGIFHLVRRFFPSLKVHASTLMTVNNALAARYFKELGFERIVLARELSLEEIRTIHAHCPVELEIFIHGAMCFSYSGLCRFSSLHGGKSSLRGQCVQPCRRRYEWLPSGKRSSCGKTAEYLFSMNDLSGIDHLTEVRAAGVVSLKIEGRLKSVEYVRNTVRAYRLALRALDTSPEQRPTLLAEAHRCLDAAMGRKRSPGFLVRGWEDRLIIPRFAGSSGEMVGKVTRMEEGRESRTAKTLRLQATLQTPIRLGDRLRLYEERSGERKSFTLRSLEVKGRKVDQADKGQVVSIAVSGLELSGFPHRSHGLLFRVDVSGRFEQQSGLVRRFHPQRSVDPDPMRLQQILTALAMGSASPPSRDAATDRGGQGPGKTSRPQWWLKAASLDAAGMRFPFQVARLVLELNQRNLDQVLQLRRSKSPRHPPLVWALPPIVLQEQLAWYHQAVQRLRGQGATAFQISHIGQLGLFTEAPGSGGDLPLEVYGAYSCNLLNSSALELHGDCGLAGVQFSLETDRVTLAAALAQFHKACNRNAHALRVGLLVYGRPPLFSARLDAPHFQGQRTFVSSRGERFYLDRREGTVYARSHVPFSLLQHVQDITRMGVNYLVVDISHGQPKRECSAVTALLSGRGEEPSVFSGNYAGTLA</sequence>
<accession>A0A7U4DQF2</accession>
<organism evidence="2 3">
    <name type="scientific">Desulfobulbus propionicus (strain ATCC 33891 / DSM 2032 / VKM B-1956 / 1pr3)</name>
    <dbReference type="NCBI Taxonomy" id="577650"/>
    <lineage>
        <taxon>Bacteria</taxon>
        <taxon>Pseudomonadati</taxon>
        <taxon>Thermodesulfobacteriota</taxon>
        <taxon>Desulfobulbia</taxon>
        <taxon>Desulfobulbales</taxon>
        <taxon>Desulfobulbaceae</taxon>
        <taxon>Desulfobulbus</taxon>
    </lineage>
</organism>
<dbReference type="InterPro" id="IPR001539">
    <property type="entry name" value="Peptidase_U32"/>
</dbReference>
<evidence type="ECO:0000313" key="2">
    <source>
        <dbReference type="EMBL" id="ADW18957.1"/>
    </source>
</evidence>
<feature type="region of interest" description="Disordered" evidence="1">
    <location>
        <begin position="459"/>
        <end position="483"/>
    </location>
</feature>
<dbReference type="RefSeq" id="WP_015725482.1">
    <property type="nucleotide sequence ID" value="NC_014972.1"/>
</dbReference>
<dbReference type="InterPro" id="IPR051454">
    <property type="entry name" value="RNA/ubiquinone_mod_enzymes"/>
</dbReference>
<gene>
    <name evidence="2" type="ordered locus">Despr_2823</name>
</gene>
<keyword evidence="3" id="KW-1185">Reference proteome</keyword>
<reference evidence="2 3" key="1">
    <citation type="journal article" date="2011" name="Stand. Genomic Sci.">
        <title>Complete genome sequence of Desulfobulbus propionicus type strain (1pr3).</title>
        <authorList>
            <person name="Pagani I."/>
            <person name="Lapidus A."/>
            <person name="Nolan M."/>
            <person name="Lucas S."/>
            <person name="Hammon N."/>
            <person name="Deshpande S."/>
            <person name="Cheng J.F."/>
            <person name="Chertkov O."/>
            <person name="Davenport K."/>
            <person name="Tapia R."/>
            <person name="Han C."/>
            <person name="Goodwin L."/>
            <person name="Pitluck S."/>
            <person name="Liolios K."/>
            <person name="Mavromatis K."/>
            <person name="Ivanova N."/>
            <person name="Mikhailova N."/>
            <person name="Pati A."/>
            <person name="Chen A."/>
            <person name="Palaniappan K."/>
            <person name="Land M."/>
            <person name="Hauser L."/>
            <person name="Chang Y.J."/>
            <person name="Jeffries C.D."/>
            <person name="Detter J.C."/>
            <person name="Brambilla E."/>
            <person name="Kannan K.P."/>
            <person name="Djao O.D."/>
            <person name="Rohde M."/>
            <person name="Pukall R."/>
            <person name="Spring S."/>
            <person name="Goker M."/>
            <person name="Sikorski J."/>
            <person name="Woyke T."/>
            <person name="Bristow J."/>
            <person name="Eisen J.A."/>
            <person name="Markowitz V."/>
            <person name="Hugenholtz P."/>
            <person name="Kyrpides N.C."/>
            <person name="Klenk H.P."/>
        </authorList>
    </citation>
    <scope>NUCLEOTIDE SEQUENCE [LARGE SCALE GENOMIC DNA]</scope>
    <source>
        <strain evidence="3">ATCC 33891 / DSM 2032 / 1pr3</strain>
    </source>
</reference>
<dbReference type="PANTHER" id="PTHR30217:SF10">
    <property type="entry name" value="23S RRNA 5-HYDROXYCYTIDINE C2501 SYNTHASE"/>
    <property type="match status" value="1"/>
</dbReference>
<dbReference type="PANTHER" id="PTHR30217">
    <property type="entry name" value="PEPTIDASE U32 FAMILY"/>
    <property type="match status" value="1"/>
</dbReference>
<dbReference type="Proteomes" id="UP000006365">
    <property type="component" value="Chromosome"/>
</dbReference>
<dbReference type="KEGG" id="dpr:Despr_2823"/>
<evidence type="ECO:0000313" key="3">
    <source>
        <dbReference type="Proteomes" id="UP000006365"/>
    </source>
</evidence>
<protein>
    <submittedName>
        <fullName evidence="2">Peptidase U32</fullName>
    </submittedName>
</protein>
<evidence type="ECO:0000256" key="1">
    <source>
        <dbReference type="SAM" id="MobiDB-lite"/>
    </source>
</evidence>
<proteinExistence type="predicted"/>
<name>A0A7U4DQF2_DESPD</name>
<dbReference type="AlphaFoldDB" id="A0A7U4DQF2"/>